<keyword evidence="3" id="KW-1185">Reference proteome</keyword>
<evidence type="ECO:0000313" key="2">
    <source>
        <dbReference type="EMBL" id="KAG2217321.1"/>
    </source>
</evidence>
<dbReference type="GO" id="GO:0005576">
    <property type="term" value="C:extracellular region"/>
    <property type="evidence" value="ECO:0007669"/>
    <property type="project" value="InterPro"/>
</dbReference>
<reference evidence="2 3" key="1">
    <citation type="submission" date="2020-12" db="EMBL/GenBank/DDBJ databases">
        <title>Metabolic potential, ecology and presence of endohyphal bacteria is reflected in genomic diversity of Mucoromycotina.</title>
        <authorList>
            <person name="Muszewska A."/>
            <person name="Okrasinska A."/>
            <person name="Steczkiewicz K."/>
            <person name="Drgas O."/>
            <person name="Orlowska M."/>
            <person name="Perlinska-Lenart U."/>
            <person name="Aleksandrzak-Piekarczyk T."/>
            <person name="Szatraj K."/>
            <person name="Zielenkiewicz U."/>
            <person name="Pilsyk S."/>
            <person name="Malc E."/>
            <person name="Mieczkowski P."/>
            <person name="Kruszewska J.S."/>
            <person name="Biernat P."/>
            <person name="Pawlowska J."/>
        </authorList>
    </citation>
    <scope>NUCLEOTIDE SEQUENCE [LARGE SCALE GENOMIC DNA]</scope>
    <source>
        <strain evidence="2 3">CBS 142.35</strain>
    </source>
</reference>
<gene>
    <name evidence="2" type="ORF">INT45_003515</name>
</gene>
<dbReference type="AlphaFoldDB" id="A0A8H7RWU0"/>
<dbReference type="Pfam" id="PF01607">
    <property type="entry name" value="CBM_14"/>
    <property type="match status" value="1"/>
</dbReference>
<dbReference type="SMART" id="SM00494">
    <property type="entry name" value="ChtBD2"/>
    <property type="match status" value="1"/>
</dbReference>
<dbReference type="InterPro" id="IPR002557">
    <property type="entry name" value="Chitin-bd_dom"/>
</dbReference>
<dbReference type="OrthoDB" id="10361161at2759"/>
<dbReference type="EMBL" id="JAEPRB010000308">
    <property type="protein sequence ID" value="KAG2217321.1"/>
    <property type="molecule type" value="Genomic_DNA"/>
</dbReference>
<evidence type="ECO:0000259" key="1">
    <source>
        <dbReference type="PROSITE" id="PS50940"/>
    </source>
</evidence>
<dbReference type="InterPro" id="IPR036508">
    <property type="entry name" value="Chitin-bd_dom_sf"/>
</dbReference>
<sequence>MIILLFNIDKVSGLSSSTKEEEQQQAIIDGHNINNFDLITPPNSHILKLMDSTKTNKTKRDEEEVIVEKPDPAITSTLCNDYKKYGKKPYIRDPHSCIRYYKCMQGVQKEDNDRLVAIWFECNNGYAYNENTGKCDKKNTLPKCIIEKNSGISIHISSSHLYFSMVGSWIVIISASVLFT</sequence>
<dbReference type="Gene3D" id="2.170.140.10">
    <property type="entry name" value="Chitin binding domain"/>
    <property type="match status" value="1"/>
</dbReference>
<comment type="caution">
    <text evidence="2">The sequence shown here is derived from an EMBL/GenBank/DDBJ whole genome shotgun (WGS) entry which is preliminary data.</text>
</comment>
<evidence type="ECO:0000313" key="3">
    <source>
        <dbReference type="Proteomes" id="UP000646827"/>
    </source>
</evidence>
<name>A0A8H7RWU0_9FUNG</name>
<proteinExistence type="predicted"/>
<protein>
    <recommendedName>
        <fullName evidence="1">Chitin-binding type-2 domain-containing protein</fullName>
    </recommendedName>
</protein>
<accession>A0A8H7RWU0</accession>
<dbReference type="PROSITE" id="PS50940">
    <property type="entry name" value="CHIT_BIND_II"/>
    <property type="match status" value="1"/>
</dbReference>
<dbReference type="GO" id="GO:0008061">
    <property type="term" value="F:chitin binding"/>
    <property type="evidence" value="ECO:0007669"/>
    <property type="project" value="InterPro"/>
</dbReference>
<organism evidence="2 3">
    <name type="scientific">Circinella minor</name>
    <dbReference type="NCBI Taxonomy" id="1195481"/>
    <lineage>
        <taxon>Eukaryota</taxon>
        <taxon>Fungi</taxon>
        <taxon>Fungi incertae sedis</taxon>
        <taxon>Mucoromycota</taxon>
        <taxon>Mucoromycotina</taxon>
        <taxon>Mucoromycetes</taxon>
        <taxon>Mucorales</taxon>
        <taxon>Lichtheimiaceae</taxon>
        <taxon>Circinella</taxon>
    </lineage>
</organism>
<dbReference type="SUPFAM" id="SSF57625">
    <property type="entry name" value="Invertebrate chitin-binding proteins"/>
    <property type="match status" value="1"/>
</dbReference>
<dbReference type="Proteomes" id="UP000646827">
    <property type="component" value="Unassembled WGS sequence"/>
</dbReference>
<feature type="domain" description="Chitin-binding type-2" evidence="1">
    <location>
        <begin position="76"/>
        <end position="146"/>
    </location>
</feature>